<feature type="region of interest" description="Disordered" evidence="5">
    <location>
        <begin position="205"/>
        <end position="228"/>
    </location>
</feature>
<dbReference type="InterPro" id="IPR057615">
    <property type="entry name" value="Ig_VWA7"/>
</dbReference>
<feature type="domain" description="Hemicentin/VWA7 galactose-binding" evidence="6">
    <location>
        <begin position="1838"/>
        <end position="1935"/>
    </location>
</feature>
<sequence>MALSNHSCPSNTGQQDGGARSFTHRNQRRGRVPTADIHNRLKTHGIATIRRVSKLTDSWCGEGRPGCAPMVKHDHREALLRGLLAEPLQVGGRPSPGLRDDEEDRGCRVQSHDPPVLQQEVLSGELDAVWMFSTHLAGDRLQVGVSPGPVGQFCLCERAAVLQQIPGQCRGSSSLCSSGSSRIAQIVTHSFQPAVLKATFTQLHNPGQRRPKLSRKNKEQGSKHNKQSNTTEMWICKITRSTISHLTIAHLIGFEGFWSSAEALEEFLSVRSGVTKLAVLCFLLLQTGVEGFGISNFGFNLFNGGSLTHEVITERAILNVTLQVCRALALSKGKTFSFPPQPFSAGAVAAACDASKSTKSFIDTIERIQKSNHQVDKDYMLSPSHHCNNESIAAGQFLITLGLTAVKASNRKQNFVLATSILGEILHTLQDFYSHTNWVEIGHTFPNSNLIKGNAEVVKIAAITRATCRNCDGKDCSNNILEDILKEQTLTSGYFSLNPFSTKPKGKCSHGGSFDQTTGIEPTGGINKDSFDSEHGYLHNKAANMAIAATSELLEDVRSAAGDRGFLQMMGLFKGRALCFCVDTTGSMGNDIEAVRIVTSMIIDSKVGTEDEPSIYILVPFNDPEFGPLLQTTDPDVFKSYINSLIPSGGGDAPEMSLSGLQLALTGAPPNSDIFVFTDAAAKDDYLKNTVLALIEQTRSRTGVHSFGIFNGKSLSHQAITERAVLNVTVQVCRSLALSEGRDFTFPRQPFTASSVAAACGASKSLKSFIKTIQRIQRKNWQTDIKYALSARRHCDNEELDEGKKIVTDGLSAVKASSKQQNFVSATSSLGRIFHTLQDFYSHSNWVEIGHKFPNTNLIKANARVGNIAAKTRATCHSCNGNDCRNNIRSDILENNILTSGYFSVNPFSKPSGKCSHGGVPDSTSLVEPKGGINKDTLDSSHGHLHSQAANMAIAATSELLEDVRSAAGDKAFLDMMGLFKGKPLCFVVDTTGSMGDDIAAVKQVTASIIDSKLGTSDEPSVYVLVPFSDPEFGPLIRTTDPEIFKAYINSLRAAGGGDIPELSLSGLQLALTGAPPNSEIFVFTDAPAKDRHLRNPVIALIEQTKSVVNFMITNVLGIRQQTPGEGKQQQSYRLARADGQLYRDLAQTSGGQAVQVSKSNLLEAINILTESTSSSLVTLLQVSRNPGKTENFTFSVDESVRNLTIYITGSNVEFTLIDPSGVVQNDVNATGSSIISSQMVGNLHTVKLLTLAGVWEIGIVSKNSYSLKVVGESSIDFLFDFIVESDGPFGGFDVIDNRPTAGGNASLLVTLFGSDSATVSEVILVESSGSGQVNGTVEAQGGGEYIVHFDRIPSVEFVVLAFEILPGDSLNHQEITEQAILNATVQACRSLALTEGTNFNYPAQPFTAEGVAAACGASQSSKSFRQAITSIKLRNIRVDIRYAFKPSFHFDEEEFVQGRRIITEGMVAVKADNRMGNYETAKEKLGEIMHPLQDFYSHSNWVELGNTLPNSNLIKAETSIGNMADESRATCRSCVGDDCSNNILEDIIAGQILTSGYFGLVPFVSTKPPGKCSHGGSVDQTGKIEPTGGINKDSFQSSHGHLHTRAANLAVAATSQLLEDIRLAAGDVAFLQMVGISRGSSKALCFVTDTSKSMSDEIAVVKTVTSTIINIQVGTENEPSVYILIPFSDPGFGPIIRTTDATLFKDIVNHLTTNGGGDDEEMSLSGLQLALTSAPFNSEIFLFTDAPAKDKDLKNTVIALIERTQTVVNFMITDSVVTNRRRRRNGNQLQTRAISESDAQLYRDLAQASGGQAIEVTKTELPVAAATIVQSVSSSMVTLLQASRNPGKTDSFTFIVDETVINPTVYITGRFLAFTLTSPTGVTQQSTDSTGSLITSSETVGNFITVRLQKQVGRWAIRMASNNPYTLRVVGESSVDFLFDFVQPSQGPFGGFDALDTRPRAGFNGSLLVTISGSDSATVTEVALVESTKGSEEALGVVVSQGGGNFLVQVDVMPTVEFVVRVKGRVQGSATDFQRQSATNFRASNLTLTADSDSILTAGTMTSVPFTVASSRSDENITIRATNSRSLDSTFPAVLLVGSGSSANGSVTLLAPLSIPSGSDVILTIVAETPDGSDTNYIVLRFSVVNSLNDFTQPECQLLSMQSSCAGNCSLSAWLVSIRVTDGDSGAGVERVSLIQGTGVFNANLEAGNENVTLVSYVASCCASVMQLLVVDRVGNVGTCQFTARVSGSGTASLSFLLCLIMMGFGQLLLSEFMN</sequence>
<keyword evidence="11" id="KW-1185">Reference proteome</keyword>
<dbReference type="Gene3D" id="3.40.50.410">
    <property type="entry name" value="von Willebrand factor, type A domain"/>
    <property type="match status" value="3"/>
</dbReference>
<evidence type="ECO:0000259" key="9">
    <source>
        <dbReference type="Pfam" id="PF25107"/>
    </source>
</evidence>
<dbReference type="GO" id="GO:0005576">
    <property type="term" value="C:extracellular region"/>
    <property type="evidence" value="ECO:0007669"/>
    <property type="project" value="UniProtKB-SubCell"/>
</dbReference>
<gene>
    <name evidence="10" type="ORF">CCH79_00002346</name>
</gene>
<organism evidence="10 11">
    <name type="scientific">Gambusia affinis</name>
    <name type="common">Western mosquitofish</name>
    <name type="synonym">Heterandria affinis</name>
    <dbReference type="NCBI Taxonomy" id="33528"/>
    <lineage>
        <taxon>Eukaryota</taxon>
        <taxon>Metazoa</taxon>
        <taxon>Chordata</taxon>
        <taxon>Craniata</taxon>
        <taxon>Vertebrata</taxon>
        <taxon>Euteleostomi</taxon>
        <taxon>Actinopterygii</taxon>
        <taxon>Neopterygii</taxon>
        <taxon>Teleostei</taxon>
        <taxon>Neoteleostei</taxon>
        <taxon>Acanthomorphata</taxon>
        <taxon>Ovalentaria</taxon>
        <taxon>Atherinomorphae</taxon>
        <taxon>Cyprinodontiformes</taxon>
        <taxon>Poeciliidae</taxon>
        <taxon>Poeciliinae</taxon>
        <taxon>Gambusia</taxon>
    </lineage>
</organism>
<evidence type="ECO:0000256" key="2">
    <source>
        <dbReference type="ARBA" id="ARBA00022525"/>
    </source>
</evidence>
<keyword evidence="3" id="KW-0732">Signal</keyword>
<dbReference type="InterPro" id="IPR052577">
    <property type="entry name" value="VWA7"/>
</dbReference>
<dbReference type="EMBL" id="NHOQ01001678">
    <property type="protein sequence ID" value="PWA22905.1"/>
    <property type="molecule type" value="Genomic_DNA"/>
</dbReference>
<feature type="region of interest" description="Disordered" evidence="5">
    <location>
        <begin position="89"/>
        <end position="113"/>
    </location>
</feature>
<feature type="compositionally biased region" description="Basic residues" evidence="5">
    <location>
        <begin position="22"/>
        <end position="31"/>
    </location>
</feature>
<dbReference type="Pfam" id="PF23560">
    <property type="entry name" value="GBD_Hemicentin"/>
    <property type="match status" value="2"/>
</dbReference>
<feature type="domain" description="Hemicentin-1-like von Willebrand factor A" evidence="8">
    <location>
        <begin position="577"/>
        <end position="702"/>
    </location>
</feature>
<evidence type="ECO:0000256" key="4">
    <source>
        <dbReference type="ARBA" id="ARBA00023180"/>
    </source>
</evidence>
<protein>
    <recommendedName>
        <fullName evidence="12">VWFA domain-containing protein</fullName>
    </recommendedName>
</protein>
<evidence type="ECO:0000259" key="8">
    <source>
        <dbReference type="Pfam" id="PF25106"/>
    </source>
</evidence>
<evidence type="ECO:0008006" key="12">
    <source>
        <dbReference type="Google" id="ProtNLM"/>
    </source>
</evidence>
<feature type="domain" description="Hemicentin/VWA7 galactose-binding" evidence="6">
    <location>
        <begin position="1178"/>
        <end position="1275"/>
    </location>
</feature>
<feature type="region of interest" description="Disordered" evidence="5">
    <location>
        <begin position="1"/>
        <end position="38"/>
    </location>
</feature>
<dbReference type="Pfam" id="PF23619">
    <property type="entry name" value="Ig_VWA7"/>
    <property type="match status" value="1"/>
</dbReference>
<comment type="subcellular location">
    <subcellularLocation>
        <location evidence="1">Secreted</location>
    </subcellularLocation>
</comment>
<dbReference type="InterPro" id="IPR036465">
    <property type="entry name" value="vWFA_dom_sf"/>
</dbReference>
<feature type="compositionally biased region" description="Polar residues" evidence="5">
    <location>
        <begin position="1"/>
        <end position="14"/>
    </location>
</feature>
<comment type="caution">
    <text evidence="10">The sequence shown here is derived from an EMBL/GenBank/DDBJ whole genome shotgun (WGS) entry which is preliminary data.</text>
</comment>
<feature type="domain" description="VWA7 N-terminal" evidence="9">
    <location>
        <begin position="345"/>
        <end position="567"/>
    </location>
</feature>
<name>A0A315VIY8_GAMAF</name>
<reference evidence="10 11" key="1">
    <citation type="journal article" date="2018" name="G3 (Bethesda)">
        <title>A High-Quality Reference Genome for the Invasive Mosquitofish Gambusia affinis Using a Chicago Library.</title>
        <authorList>
            <person name="Hoffberg S.L."/>
            <person name="Troendle N.J."/>
            <person name="Glenn T.C."/>
            <person name="Mahmud O."/>
            <person name="Louha S."/>
            <person name="Chalopin D."/>
            <person name="Bennetzen J.L."/>
            <person name="Mauricio R."/>
        </authorList>
    </citation>
    <scope>NUCLEOTIDE SEQUENCE [LARGE SCALE GENOMIC DNA]</scope>
    <source>
        <strain evidence="10">NE01/NJP1002.9</strain>
        <tissue evidence="10">Muscle</tissue>
    </source>
</reference>
<dbReference type="STRING" id="33528.ENSGAFP00000000812"/>
<feature type="domain" description="VWA7 Ig-like" evidence="7">
    <location>
        <begin position="2047"/>
        <end position="2146"/>
    </location>
</feature>
<feature type="domain" description="Hemicentin-1-like von Willebrand factor A" evidence="8">
    <location>
        <begin position="1644"/>
        <end position="1819"/>
    </location>
</feature>
<evidence type="ECO:0000256" key="3">
    <source>
        <dbReference type="ARBA" id="ARBA00022729"/>
    </source>
</evidence>
<keyword evidence="2" id="KW-0964">Secreted</keyword>
<evidence type="ECO:0000259" key="6">
    <source>
        <dbReference type="Pfam" id="PF23560"/>
    </source>
</evidence>
<evidence type="ECO:0000313" key="10">
    <source>
        <dbReference type="EMBL" id="PWA22905.1"/>
    </source>
</evidence>
<evidence type="ECO:0000256" key="1">
    <source>
        <dbReference type="ARBA" id="ARBA00004613"/>
    </source>
</evidence>
<dbReference type="InterPro" id="IPR056861">
    <property type="entry name" value="HMCN1-like_VWA"/>
</dbReference>
<dbReference type="SUPFAM" id="SSF53300">
    <property type="entry name" value="vWA-like"/>
    <property type="match status" value="3"/>
</dbReference>
<accession>A0A315VIY8</accession>
<evidence type="ECO:0000313" key="11">
    <source>
        <dbReference type="Proteomes" id="UP000250572"/>
    </source>
</evidence>
<feature type="domain" description="VWA7 N-terminal" evidence="9">
    <location>
        <begin position="1408"/>
        <end position="1632"/>
    </location>
</feature>
<evidence type="ECO:0000259" key="7">
    <source>
        <dbReference type="Pfam" id="PF23619"/>
    </source>
</evidence>
<dbReference type="CDD" id="cd00198">
    <property type="entry name" value="vWFA"/>
    <property type="match status" value="1"/>
</dbReference>
<dbReference type="InterPro" id="IPR056475">
    <property type="entry name" value="GBD_Hemicentin/VWA7"/>
</dbReference>
<dbReference type="PANTHER" id="PTHR14905">
    <property type="entry name" value="NG37"/>
    <property type="match status" value="1"/>
</dbReference>
<evidence type="ECO:0000256" key="5">
    <source>
        <dbReference type="SAM" id="MobiDB-lite"/>
    </source>
</evidence>
<feature type="domain" description="VWA7 N-terminal" evidence="9">
    <location>
        <begin position="752"/>
        <end position="974"/>
    </location>
</feature>
<dbReference type="Pfam" id="PF25106">
    <property type="entry name" value="VWA_4"/>
    <property type="match status" value="3"/>
</dbReference>
<dbReference type="Proteomes" id="UP000250572">
    <property type="component" value="Unassembled WGS sequence"/>
</dbReference>
<keyword evidence="4" id="KW-0325">Glycoprotein</keyword>
<dbReference type="PANTHER" id="PTHR14905:SF18">
    <property type="entry name" value="VON WILLEBRAND FACTOR A DOMAIN-CONTAINING 10, TANDEM DUPLICATE 1-RELATED"/>
    <property type="match status" value="1"/>
</dbReference>
<dbReference type="InterPro" id="IPR056862">
    <property type="entry name" value="VWA7_N"/>
</dbReference>
<feature type="domain" description="Hemicentin-1-like von Willebrand factor A" evidence="8">
    <location>
        <begin position="985"/>
        <end position="1159"/>
    </location>
</feature>
<dbReference type="Pfam" id="PF25107">
    <property type="entry name" value="VWA7_N"/>
    <property type="match status" value="3"/>
</dbReference>
<proteinExistence type="predicted"/>